<sequence>MVELKFLSLFTTFFLFLSPSSVLSRTLLQQRDISSFSLKLYPRNALYKSQFKSLKEISLDRLERDVARVNFLKKKIYRAIHGNGTSDLKTMDLEIPITSGKSQGSGEYFARFGYGTPPKQLYTAIDTGSDITWIQCTPCDPLNPCYPQTDPLFDPSMSSSYKPLACDSQQCSQLDRSRCYTSTNTCAYRVDYGDNSFTEGDFVTETVTFGDSTTRNIAIGCGRKNQGLFMGSAGLLGLGGNSLSFPSQINSPSFSYCLVDKDATSASTLEFGSLAIPSDAITVPLLVNSKMNTFYYVGLTGISVGGQMLPISPSAFALDQSGDGGVIVDSGTAVTRFQPEVYNMLRDEFIKGIQGLPPPRGFLLFDTCYELTSRPPGIPRVAFLFDTKTLELPDNNYFTEVAQNVFCLSFATISQRTSIIGNTQQQGMRVSFDVGRALIGFSVGKC</sequence>
<reference evidence="6 7" key="1">
    <citation type="submission" date="2020-10" db="EMBL/GenBank/DDBJ databases">
        <title>The Coptis chinensis genome and diversification of protoberbering-type alkaloids.</title>
        <authorList>
            <person name="Wang B."/>
            <person name="Shu S."/>
            <person name="Song C."/>
            <person name="Liu Y."/>
        </authorList>
    </citation>
    <scope>NUCLEOTIDE SEQUENCE [LARGE SCALE GENOMIC DNA]</scope>
    <source>
        <strain evidence="6">HL-2020</strain>
        <tissue evidence="6">Leaf</tissue>
    </source>
</reference>
<dbReference type="AlphaFoldDB" id="A0A835LIM0"/>
<evidence type="ECO:0000256" key="2">
    <source>
        <dbReference type="ARBA" id="ARBA00022670"/>
    </source>
</evidence>
<dbReference type="InterPro" id="IPR051708">
    <property type="entry name" value="Plant_Aspart_Prot_A1"/>
</dbReference>
<dbReference type="InterPro" id="IPR021109">
    <property type="entry name" value="Peptidase_aspartic_dom_sf"/>
</dbReference>
<evidence type="ECO:0000313" key="6">
    <source>
        <dbReference type="EMBL" id="KAF9593049.1"/>
    </source>
</evidence>
<dbReference type="PROSITE" id="PS51767">
    <property type="entry name" value="PEPTIDASE_A1"/>
    <property type="match status" value="1"/>
</dbReference>
<dbReference type="InterPro" id="IPR032799">
    <property type="entry name" value="TAXi_C"/>
</dbReference>
<dbReference type="PANTHER" id="PTHR47967">
    <property type="entry name" value="OS07G0603500 PROTEIN-RELATED"/>
    <property type="match status" value="1"/>
</dbReference>
<dbReference type="Proteomes" id="UP000631114">
    <property type="component" value="Unassembled WGS sequence"/>
</dbReference>
<feature type="domain" description="Peptidase A1" evidence="5">
    <location>
        <begin position="108"/>
        <end position="442"/>
    </location>
</feature>
<keyword evidence="2" id="KW-0645">Protease</keyword>
<dbReference type="Pfam" id="PF14543">
    <property type="entry name" value="TAXi_N"/>
    <property type="match status" value="1"/>
</dbReference>
<dbReference type="GO" id="GO:0008233">
    <property type="term" value="F:peptidase activity"/>
    <property type="evidence" value="ECO:0007669"/>
    <property type="project" value="UniProtKB-KW"/>
</dbReference>
<protein>
    <recommendedName>
        <fullName evidence="5">Peptidase A1 domain-containing protein</fullName>
    </recommendedName>
</protein>
<proteinExistence type="inferred from homology"/>
<dbReference type="PANTHER" id="PTHR47967:SF60">
    <property type="entry name" value="PROTEIN ASPARTIC PROTEASE IN GUARD CELL 1-LIKE"/>
    <property type="match status" value="1"/>
</dbReference>
<comment type="caution">
    <text evidence="6">The sequence shown here is derived from an EMBL/GenBank/DDBJ whole genome shotgun (WGS) entry which is preliminary data.</text>
</comment>
<gene>
    <name evidence="6" type="ORF">IFM89_019880</name>
</gene>
<accession>A0A835LIM0</accession>
<evidence type="ECO:0000256" key="1">
    <source>
        <dbReference type="ARBA" id="ARBA00007447"/>
    </source>
</evidence>
<keyword evidence="3" id="KW-0378">Hydrolase</keyword>
<evidence type="ECO:0000313" key="7">
    <source>
        <dbReference type="Proteomes" id="UP000631114"/>
    </source>
</evidence>
<dbReference type="GO" id="GO:0006508">
    <property type="term" value="P:proteolysis"/>
    <property type="evidence" value="ECO:0007669"/>
    <property type="project" value="UniProtKB-KW"/>
</dbReference>
<dbReference type="Pfam" id="PF14541">
    <property type="entry name" value="TAXi_C"/>
    <property type="match status" value="1"/>
</dbReference>
<evidence type="ECO:0000259" key="5">
    <source>
        <dbReference type="PROSITE" id="PS51767"/>
    </source>
</evidence>
<name>A0A835LIM0_9MAGN</name>
<evidence type="ECO:0000256" key="3">
    <source>
        <dbReference type="ARBA" id="ARBA00022801"/>
    </source>
</evidence>
<dbReference type="InterPro" id="IPR032861">
    <property type="entry name" value="TAXi_N"/>
</dbReference>
<evidence type="ECO:0000256" key="4">
    <source>
        <dbReference type="SAM" id="SignalP"/>
    </source>
</evidence>
<organism evidence="6 7">
    <name type="scientific">Coptis chinensis</name>
    <dbReference type="NCBI Taxonomy" id="261450"/>
    <lineage>
        <taxon>Eukaryota</taxon>
        <taxon>Viridiplantae</taxon>
        <taxon>Streptophyta</taxon>
        <taxon>Embryophyta</taxon>
        <taxon>Tracheophyta</taxon>
        <taxon>Spermatophyta</taxon>
        <taxon>Magnoliopsida</taxon>
        <taxon>Ranunculales</taxon>
        <taxon>Ranunculaceae</taxon>
        <taxon>Coptidoideae</taxon>
        <taxon>Coptis</taxon>
    </lineage>
</organism>
<keyword evidence="7" id="KW-1185">Reference proteome</keyword>
<dbReference type="InterPro" id="IPR033121">
    <property type="entry name" value="PEPTIDASE_A1"/>
</dbReference>
<dbReference type="FunFam" id="2.40.70.10:FF:000031">
    <property type="entry name" value="Aspartyl protease AED1"/>
    <property type="match status" value="1"/>
</dbReference>
<comment type="similarity">
    <text evidence="1">Belongs to the peptidase A1 family.</text>
</comment>
<dbReference type="OrthoDB" id="2747330at2759"/>
<keyword evidence="4" id="KW-0732">Signal</keyword>
<dbReference type="Gene3D" id="2.40.70.10">
    <property type="entry name" value="Acid Proteases"/>
    <property type="match status" value="2"/>
</dbReference>
<dbReference type="SUPFAM" id="SSF50630">
    <property type="entry name" value="Acid proteases"/>
    <property type="match status" value="1"/>
</dbReference>
<feature type="signal peptide" evidence="4">
    <location>
        <begin position="1"/>
        <end position="24"/>
    </location>
</feature>
<dbReference type="EMBL" id="JADFTS010000008">
    <property type="protein sequence ID" value="KAF9593049.1"/>
    <property type="molecule type" value="Genomic_DNA"/>
</dbReference>
<feature type="chain" id="PRO_5032879401" description="Peptidase A1 domain-containing protein" evidence="4">
    <location>
        <begin position="25"/>
        <end position="446"/>
    </location>
</feature>